<feature type="transmembrane region" description="Helical" evidence="2">
    <location>
        <begin position="725"/>
        <end position="746"/>
    </location>
</feature>
<evidence type="ECO:0000313" key="4">
    <source>
        <dbReference type="Proteomes" id="UP000092716"/>
    </source>
</evidence>
<dbReference type="VEuPathDB" id="PlasmoDB:PCOAH_00054360"/>
<keyword evidence="2" id="KW-0812">Transmembrane</keyword>
<reference evidence="4" key="1">
    <citation type="submission" date="2016-06" db="EMBL/GenBank/DDBJ databases">
        <title>First high quality genome sequence of Plasmodium coatneyi using continuous long reads from single molecule, real-time sequencing.</title>
        <authorList>
            <person name="Chien J.-T."/>
            <person name="Pakala S.B."/>
            <person name="Geraldo J.A."/>
            <person name="Lapp S.A."/>
            <person name="Barnwell J.W."/>
            <person name="Kissinger J.C."/>
            <person name="Galinski M.R."/>
            <person name="Humphrey J.C."/>
        </authorList>
    </citation>
    <scope>NUCLEOTIDE SEQUENCE [LARGE SCALE GENOMIC DNA]</scope>
    <source>
        <strain evidence="4">Hackeri</strain>
    </source>
</reference>
<keyword evidence="2" id="KW-1133">Transmembrane helix</keyword>
<organism evidence="3 4">
    <name type="scientific">Plasmodium coatneyi</name>
    <dbReference type="NCBI Taxonomy" id="208452"/>
    <lineage>
        <taxon>Eukaryota</taxon>
        <taxon>Sar</taxon>
        <taxon>Alveolata</taxon>
        <taxon>Apicomplexa</taxon>
        <taxon>Aconoidasida</taxon>
        <taxon>Haemosporida</taxon>
        <taxon>Plasmodiidae</taxon>
        <taxon>Plasmodium</taxon>
    </lineage>
</organism>
<dbReference type="InterPro" id="IPR008780">
    <property type="entry name" value="Plasmodium_Vir"/>
</dbReference>
<sequence>MSGWAPDLKNLPSKADFYDKFSTASNECSLSEGWPADWENKLGNELNKHQGLNSFKSKIMDAYCYAYKKRKNNSSDSESCYFYYYWMMDKILGGLYAHEKLDFLIKFYQAVDSTPSGNKCEVKYKKFNEDTFKHMREIYDFTYDHDTIQMYAEHYGRTEKSEYLTYLQGIGAACTMVNADCQNEEYSYGDYCNWFNSKVKDDYCEKKLPALRAQLASSSKAEQGPNPDEADREDSLDSDDDDSDQNVDKLPSKIAYGELSNKKGKCQNDSAVPTEIRTLWTTHTELTSTMDGPENYWCYTQKGGKDTLSTEERCHFLYYFIGDIVFGDLGSDKFQGFMNTVCDELKKLPIGNECDIVCTKANYDYFKYEKEVYDYHQDKATIERKLGRSGNSCNANYREYLGTAEEAYKIISGQCNLKKFNELDPTYCNKFNTQYKQYMEKDRLKLKCTSTLRNPNEAGSSGCVSISAGGTVEGADTEDPILRKVPSKIAYGEIEKLTKGRDCCKDDNSFPPEIGNALGKGNEEYTEALKKVWCFASKGDGREGSNLTEDERCGFLYYWFGDKISDDDELSDELFWKVMETVRGQLQNLPNKKNKCDIVSSHIEKKNFNDEKKVYNYYKDHGTIQAELNQSNGRCSQELDEYLTQAKTAYMVIGEQCTGELNNKQTYCTKFSSDYKKKNPEDFIKSKCLAAKELITQTHVRTQHTNAQERAKKDIAPTSTSLGNALVAVPTVFTTVGLPVVAFFLYKVYNYNYNCPLQLQL</sequence>
<dbReference type="Pfam" id="PF05795">
    <property type="entry name" value="Plasmodium_Vir"/>
    <property type="match status" value="2"/>
</dbReference>
<name>A0A1B1E7B0_9APIC</name>
<feature type="compositionally biased region" description="Acidic residues" evidence="1">
    <location>
        <begin position="228"/>
        <end position="245"/>
    </location>
</feature>
<feature type="region of interest" description="Disordered" evidence="1">
    <location>
        <begin position="215"/>
        <end position="248"/>
    </location>
</feature>
<dbReference type="GeneID" id="30912170"/>
<keyword evidence="4" id="KW-1185">Reference proteome</keyword>
<evidence type="ECO:0000313" key="3">
    <source>
        <dbReference type="EMBL" id="ANQ10895.1"/>
    </source>
</evidence>
<dbReference type="EMBL" id="CP016252">
    <property type="protein sequence ID" value="ANQ10895.1"/>
    <property type="molecule type" value="Genomic_DNA"/>
</dbReference>
<dbReference type="KEGG" id="pcot:PCOAH_00054360"/>
<dbReference type="Proteomes" id="UP000092716">
    <property type="component" value="Chromosome 14"/>
</dbReference>
<keyword evidence="2" id="KW-0472">Membrane</keyword>
<dbReference type="RefSeq" id="XP_019917590.1">
    <property type="nucleotide sequence ID" value="XM_020062216.1"/>
</dbReference>
<dbReference type="AlphaFoldDB" id="A0A1B1E7B0"/>
<protein>
    <submittedName>
        <fullName evidence="3">KIR protein</fullName>
    </submittedName>
</protein>
<gene>
    <name evidence="3" type="ORF">PCOAH_00054360</name>
</gene>
<accession>A0A1B1E7B0</accession>
<evidence type="ECO:0000256" key="2">
    <source>
        <dbReference type="SAM" id="Phobius"/>
    </source>
</evidence>
<proteinExistence type="predicted"/>
<dbReference type="OrthoDB" id="10606368at2759"/>
<evidence type="ECO:0000256" key="1">
    <source>
        <dbReference type="SAM" id="MobiDB-lite"/>
    </source>
</evidence>